<dbReference type="GO" id="GO:0006357">
    <property type="term" value="P:regulation of transcription by RNA polymerase II"/>
    <property type="evidence" value="ECO:0007669"/>
    <property type="project" value="InterPro"/>
</dbReference>
<comment type="similarity">
    <text evidence="2 8">Belongs to the Mediator complex subunit 18 family.</text>
</comment>
<comment type="subcellular location">
    <subcellularLocation>
        <location evidence="1 8">Nucleus</location>
    </subcellularLocation>
</comment>
<name>A0A9P8IIK4_9PEZI</name>
<evidence type="ECO:0000256" key="5">
    <source>
        <dbReference type="ARBA" id="ARBA00023163"/>
    </source>
</evidence>
<evidence type="ECO:0000256" key="3">
    <source>
        <dbReference type="ARBA" id="ARBA00019612"/>
    </source>
</evidence>
<keyword evidence="5 8" id="KW-0804">Transcription</keyword>
<evidence type="ECO:0000313" key="10">
    <source>
        <dbReference type="Proteomes" id="UP000750711"/>
    </source>
</evidence>
<organism evidence="9 10">
    <name type="scientific">Trichoglossum hirsutum</name>
    <dbReference type="NCBI Taxonomy" id="265104"/>
    <lineage>
        <taxon>Eukaryota</taxon>
        <taxon>Fungi</taxon>
        <taxon>Dikarya</taxon>
        <taxon>Ascomycota</taxon>
        <taxon>Pezizomycotina</taxon>
        <taxon>Geoglossomycetes</taxon>
        <taxon>Geoglossales</taxon>
        <taxon>Geoglossaceae</taxon>
        <taxon>Trichoglossum</taxon>
    </lineage>
</organism>
<keyword evidence="8" id="KW-0010">Activator</keyword>
<evidence type="ECO:0000256" key="4">
    <source>
        <dbReference type="ARBA" id="ARBA00023015"/>
    </source>
</evidence>
<dbReference type="GO" id="GO:0016592">
    <property type="term" value="C:mediator complex"/>
    <property type="evidence" value="ECO:0007669"/>
    <property type="project" value="InterPro"/>
</dbReference>
<reference evidence="9" key="1">
    <citation type="submission" date="2021-03" db="EMBL/GenBank/DDBJ databases">
        <title>Comparative genomics and phylogenomic investigation of the class Geoglossomycetes provide insights into ecological specialization and systematics.</title>
        <authorList>
            <person name="Melie T."/>
            <person name="Pirro S."/>
            <person name="Miller A.N."/>
            <person name="Quandt A."/>
        </authorList>
    </citation>
    <scope>NUCLEOTIDE SEQUENCE</scope>
    <source>
        <strain evidence="9">CAQ_001_2017</strain>
    </source>
</reference>
<evidence type="ECO:0000313" key="9">
    <source>
        <dbReference type="EMBL" id="KAH0553425.1"/>
    </source>
</evidence>
<dbReference type="EMBL" id="JAGHQM010001481">
    <property type="protein sequence ID" value="KAH0553425.1"/>
    <property type="molecule type" value="Genomic_DNA"/>
</dbReference>
<dbReference type="GO" id="GO:0003712">
    <property type="term" value="F:transcription coregulator activity"/>
    <property type="evidence" value="ECO:0007669"/>
    <property type="project" value="InterPro"/>
</dbReference>
<accession>A0A9P8IIK4</accession>
<dbReference type="AlphaFoldDB" id="A0A9P8IIK4"/>
<dbReference type="PANTHER" id="PTHR13321">
    <property type="entry name" value="MEDIATOR OF RNA POLYMERASE II TRANSCRIPTION, SUBUNIT 18"/>
    <property type="match status" value="1"/>
</dbReference>
<dbReference type="PANTHER" id="PTHR13321:SF2">
    <property type="entry name" value="MEDIATOR OF RNA POLYMERASE II TRANSCRIPTION SUBUNIT 18"/>
    <property type="match status" value="1"/>
</dbReference>
<keyword evidence="10" id="KW-1185">Reference proteome</keyword>
<dbReference type="GO" id="GO:0006369">
    <property type="term" value="P:termination of RNA polymerase II transcription"/>
    <property type="evidence" value="ECO:0007669"/>
    <property type="project" value="TreeGrafter"/>
</dbReference>
<protein>
    <recommendedName>
        <fullName evidence="3 8">Mediator of RNA polymerase II transcription subunit 18</fullName>
    </recommendedName>
    <alternativeName>
        <fullName evidence="7 8">Mediator complex subunit 18</fullName>
    </alternativeName>
</protein>
<sequence length="296" mass="32933">MHELLLYAQTPPSRHNQLLRILSGIAGTQPQRVVERHLIFMPRKLHDSRGQQVGGTQTVQNQQAQALQGQLQGELFHLQLVGEIDDEQFPNEDGRTLEGIKAQGDEVMRDAGGRDVETRAQQGNPSPIEPLGDAVERPYDFDKQLWSLRFHDLPEVAGRRPVTSRMISSVDIIDGNAIEFMDALGYKYVSEYVLEGHRVIHNNLIILLHRIMLFPPSPANGASISSPRKSLPPYGSLLPLDPSGGYVLQASARVQDGTKPESINLGINELRAFKDMMKGVVELEIGDRLALDTRVK</sequence>
<evidence type="ECO:0000256" key="2">
    <source>
        <dbReference type="ARBA" id="ARBA00009814"/>
    </source>
</evidence>
<dbReference type="GO" id="GO:0070847">
    <property type="term" value="C:core mediator complex"/>
    <property type="evidence" value="ECO:0007669"/>
    <property type="project" value="TreeGrafter"/>
</dbReference>
<comment type="function">
    <text evidence="8">Component of the Mediator complex, a coactivator involved in the regulated transcription of nearly all RNA polymerase II-dependent genes. Mediator functions as a bridge to convey information from gene-specific regulatory proteins to the basal RNA polymerase II transcription machinery. Mediator is recruited to promoters by direct interactions with regulatory proteins and serves as a scaffold for the assembly of a functional preinitiation complex with RNA polymerase II and the general transcription factors.</text>
</comment>
<dbReference type="Pfam" id="PF09637">
    <property type="entry name" value="Med18"/>
    <property type="match status" value="1"/>
</dbReference>
<evidence type="ECO:0000256" key="6">
    <source>
        <dbReference type="ARBA" id="ARBA00023242"/>
    </source>
</evidence>
<evidence type="ECO:0000256" key="1">
    <source>
        <dbReference type="ARBA" id="ARBA00004123"/>
    </source>
</evidence>
<keyword evidence="4 8" id="KW-0805">Transcription regulation</keyword>
<dbReference type="Proteomes" id="UP000750711">
    <property type="component" value="Unassembled WGS sequence"/>
</dbReference>
<comment type="caution">
    <text evidence="9">The sequence shown here is derived from an EMBL/GenBank/DDBJ whole genome shotgun (WGS) entry which is preliminary data.</text>
</comment>
<evidence type="ECO:0000256" key="8">
    <source>
        <dbReference type="RuleBase" id="RU364150"/>
    </source>
</evidence>
<evidence type="ECO:0000256" key="7">
    <source>
        <dbReference type="ARBA" id="ARBA00032012"/>
    </source>
</evidence>
<gene>
    <name evidence="8" type="primary">MED18</name>
    <name evidence="9" type="ORF">GP486_006505</name>
</gene>
<dbReference type="Gene3D" id="2.40.320.10">
    <property type="entry name" value="Hypothetical Protein Pfu-838710-001"/>
    <property type="match status" value="1"/>
</dbReference>
<comment type="subunit">
    <text evidence="8">Component of the Mediator complex.</text>
</comment>
<keyword evidence="6 8" id="KW-0539">Nucleus</keyword>
<dbReference type="InterPro" id="IPR019095">
    <property type="entry name" value="Mediator_Med18"/>
</dbReference>
<proteinExistence type="inferred from homology"/>